<evidence type="ECO:0000313" key="5">
    <source>
        <dbReference type="EMBL" id="SDO10517.1"/>
    </source>
</evidence>
<keyword evidence="6" id="KW-1185">Reference proteome</keyword>
<dbReference type="InterPro" id="IPR037038">
    <property type="entry name" value="HepT-like_sf"/>
</dbReference>
<dbReference type="InterPro" id="IPR052379">
    <property type="entry name" value="Type_VII_TA_RNase"/>
</dbReference>
<dbReference type="GO" id="GO:0016787">
    <property type="term" value="F:hydrolase activity"/>
    <property type="evidence" value="ECO:0007669"/>
    <property type="project" value="UniProtKB-KW"/>
</dbReference>
<gene>
    <name evidence="5" type="ORF">SAMN04487957_103356</name>
</gene>
<keyword evidence="1" id="KW-1277">Toxin-antitoxin system</keyword>
<evidence type="ECO:0000313" key="6">
    <source>
        <dbReference type="Proteomes" id="UP000199075"/>
    </source>
</evidence>
<proteinExistence type="inferred from homology"/>
<dbReference type="PANTHER" id="PTHR33397">
    <property type="entry name" value="UPF0331 PROTEIN YUTE"/>
    <property type="match status" value="1"/>
</dbReference>
<dbReference type="Gene3D" id="1.20.120.580">
    <property type="entry name" value="bsu32300-like"/>
    <property type="match status" value="1"/>
</dbReference>
<dbReference type="OrthoDB" id="9796612at2"/>
<protein>
    <submittedName>
        <fullName evidence="5">Uncharacterized conserved protein YutE, UPF0331/DUF86 family</fullName>
    </submittedName>
</protein>
<sequence length="136" mass="15176">MADDVLLNKAATIERGVGRAREEYAKDPATFPDDLTRQDAAILNLQRACEATIDAGNWLIRRHRLGLPQSARDVFDILATAELIDTPLARAMKQMTCFRNIAVHDYQAIHIPIVVAIIEDHTDELLAFATRLVELA</sequence>
<dbReference type="STRING" id="419597.SAMN04487957_103356"/>
<evidence type="ECO:0000256" key="3">
    <source>
        <dbReference type="ARBA" id="ARBA00022801"/>
    </source>
</evidence>
<dbReference type="GO" id="GO:0110001">
    <property type="term" value="C:toxin-antitoxin complex"/>
    <property type="evidence" value="ECO:0007669"/>
    <property type="project" value="InterPro"/>
</dbReference>
<dbReference type="InterPro" id="IPR008201">
    <property type="entry name" value="HepT-like"/>
</dbReference>
<dbReference type="PANTHER" id="PTHR33397:SF3">
    <property type="entry name" value="MRNA NUCLEASE HEPT"/>
    <property type="match status" value="1"/>
</dbReference>
<dbReference type="Proteomes" id="UP000199075">
    <property type="component" value="Unassembled WGS sequence"/>
</dbReference>
<dbReference type="RefSeq" id="WP_089677638.1">
    <property type="nucleotide sequence ID" value="NZ_FNIV01000003.1"/>
</dbReference>
<reference evidence="6" key="1">
    <citation type="submission" date="2016-10" db="EMBL/GenBank/DDBJ databases">
        <authorList>
            <person name="Varghese N."/>
            <person name="Submissions S."/>
        </authorList>
    </citation>
    <scope>NUCLEOTIDE SEQUENCE [LARGE SCALE GENOMIC DNA]</scope>
    <source>
        <strain evidence="6">CGMCC 1.6444</strain>
    </source>
</reference>
<keyword evidence="2" id="KW-0540">Nuclease</keyword>
<dbReference type="Pfam" id="PF01934">
    <property type="entry name" value="HepT-like"/>
    <property type="match status" value="1"/>
</dbReference>
<keyword evidence="3" id="KW-0378">Hydrolase</keyword>
<dbReference type="GO" id="GO:0004540">
    <property type="term" value="F:RNA nuclease activity"/>
    <property type="evidence" value="ECO:0007669"/>
    <property type="project" value="InterPro"/>
</dbReference>
<evidence type="ECO:0000256" key="4">
    <source>
        <dbReference type="ARBA" id="ARBA00024207"/>
    </source>
</evidence>
<comment type="similarity">
    <text evidence="4">Belongs to the HepT RNase toxin family.</text>
</comment>
<name>A0A1H0GUF0_9GAMM</name>
<organism evidence="5 6">
    <name type="scientific">Halomonas shengliensis</name>
    <dbReference type="NCBI Taxonomy" id="419597"/>
    <lineage>
        <taxon>Bacteria</taxon>
        <taxon>Pseudomonadati</taxon>
        <taxon>Pseudomonadota</taxon>
        <taxon>Gammaproteobacteria</taxon>
        <taxon>Oceanospirillales</taxon>
        <taxon>Halomonadaceae</taxon>
        <taxon>Halomonas</taxon>
    </lineage>
</organism>
<evidence type="ECO:0000256" key="1">
    <source>
        <dbReference type="ARBA" id="ARBA00022649"/>
    </source>
</evidence>
<accession>A0A1H0GUF0</accession>
<dbReference type="NCBIfam" id="NF047751">
    <property type="entry name" value="HepT_toxin"/>
    <property type="match status" value="1"/>
</dbReference>
<dbReference type="EMBL" id="FNIV01000003">
    <property type="protein sequence ID" value="SDO10517.1"/>
    <property type="molecule type" value="Genomic_DNA"/>
</dbReference>
<evidence type="ECO:0000256" key="2">
    <source>
        <dbReference type="ARBA" id="ARBA00022722"/>
    </source>
</evidence>
<dbReference type="AlphaFoldDB" id="A0A1H0GUF0"/>